<dbReference type="InterPro" id="IPR000182">
    <property type="entry name" value="GNAT_dom"/>
</dbReference>
<proteinExistence type="predicted"/>
<dbReference type="Gene3D" id="3.40.630.30">
    <property type="match status" value="1"/>
</dbReference>
<dbReference type="InterPro" id="IPR016181">
    <property type="entry name" value="Acyl_CoA_acyltransferase"/>
</dbReference>
<dbReference type="Pfam" id="PF00583">
    <property type="entry name" value="Acetyltransf_1"/>
    <property type="match status" value="1"/>
</dbReference>
<dbReference type="OrthoDB" id="1431064at2"/>
<dbReference type="PROSITE" id="PS51186">
    <property type="entry name" value="GNAT"/>
    <property type="match status" value="1"/>
</dbReference>
<protein>
    <submittedName>
        <fullName evidence="3">Acetyltransferase (GNAT) family protein</fullName>
    </submittedName>
</protein>
<dbReference type="SUPFAM" id="SSF55729">
    <property type="entry name" value="Acyl-CoA N-acyltransferases (Nat)"/>
    <property type="match status" value="1"/>
</dbReference>
<organism evidence="3 4">
    <name type="scientific">Chryseobacterium arachidis</name>
    <dbReference type="NCBI Taxonomy" id="1416778"/>
    <lineage>
        <taxon>Bacteria</taxon>
        <taxon>Pseudomonadati</taxon>
        <taxon>Bacteroidota</taxon>
        <taxon>Flavobacteriia</taxon>
        <taxon>Flavobacteriales</taxon>
        <taxon>Weeksellaceae</taxon>
        <taxon>Chryseobacterium group</taxon>
        <taxon>Chryseobacterium</taxon>
    </lineage>
</organism>
<keyword evidence="4" id="KW-1185">Reference proteome</keyword>
<gene>
    <name evidence="3" type="ORF">SAMN05443633_1246</name>
</gene>
<dbReference type="STRING" id="1416778.SAMN05443633_1246"/>
<dbReference type="EMBL" id="FQUT01000024">
    <property type="protein sequence ID" value="SHG79499.1"/>
    <property type="molecule type" value="Genomic_DNA"/>
</dbReference>
<dbReference type="RefSeq" id="WP_072964208.1">
    <property type="nucleotide sequence ID" value="NZ_FQUT01000024.1"/>
</dbReference>
<sequence length="161" mass="18395">MSDNNNEVKIVDYESQFQQNFRDLNEEWISKFFKMEASDYKMLDNPEDYIINKGGHIVFALLNNEVVGTCALIKTSEDPLVFELAKMAVSPKAQGKKIGYLIGQELINKAKELKAKEVFLETNSVLIPAIKLYEKLGFQHIPVMDSPYERADTKMILDLSI</sequence>
<dbReference type="AlphaFoldDB" id="A0A1M5MRH8"/>
<evidence type="ECO:0000259" key="2">
    <source>
        <dbReference type="PROSITE" id="PS51186"/>
    </source>
</evidence>
<dbReference type="PANTHER" id="PTHR13947">
    <property type="entry name" value="GNAT FAMILY N-ACETYLTRANSFERASE"/>
    <property type="match status" value="1"/>
</dbReference>
<dbReference type="Proteomes" id="UP000184518">
    <property type="component" value="Unassembled WGS sequence"/>
</dbReference>
<reference evidence="4" key="1">
    <citation type="submission" date="2016-11" db="EMBL/GenBank/DDBJ databases">
        <authorList>
            <person name="Varghese N."/>
            <person name="Submissions S."/>
        </authorList>
    </citation>
    <scope>NUCLEOTIDE SEQUENCE [LARGE SCALE GENOMIC DNA]</scope>
    <source>
        <strain evidence="4">DSM 27619</strain>
    </source>
</reference>
<dbReference type="CDD" id="cd04301">
    <property type="entry name" value="NAT_SF"/>
    <property type="match status" value="1"/>
</dbReference>
<evidence type="ECO:0000256" key="1">
    <source>
        <dbReference type="ARBA" id="ARBA00022679"/>
    </source>
</evidence>
<dbReference type="PANTHER" id="PTHR13947:SF37">
    <property type="entry name" value="LD18367P"/>
    <property type="match status" value="1"/>
</dbReference>
<evidence type="ECO:0000313" key="3">
    <source>
        <dbReference type="EMBL" id="SHG79499.1"/>
    </source>
</evidence>
<name>A0A1M5MRH8_9FLAO</name>
<feature type="domain" description="N-acetyltransferase" evidence="2">
    <location>
        <begin position="19"/>
        <end position="160"/>
    </location>
</feature>
<keyword evidence="1 3" id="KW-0808">Transferase</keyword>
<dbReference type="InterPro" id="IPR050769">
    <property type="entry name" value="NAT_camello-type"/>
</dbReference>
<evidence type="ECO:0000313" key="4">
    <source>
        <dbReference type="Proteomes" id="UP000184518"/>
    </source>
</evidence>
<accession>A0A1M5MRH8</accession>
<dbReference type="GO" id="GO:0008080">
    <property type="term" value="F:N-acetyltransferase activity"/>
    <property type="evidence" value="ECO:0007669"/>
    <property type="project" value="InterPro"/>
</dbReference>